<proteinExistence type="predicted"/>
<dbReference type="EMBL" id="JBHLXG010000005">
    <property type="protein sequence ID" value="MFC0226300.1"/>
    <property type="molecule type" value="Genomic_DNA"/>
</dbReference>
<gene>
    <name evidence="1" type="ORF">ACFFJ3_07260</name>
</gene>
<name>A0ABV6EBB4_9GAMM</name>
<reference evidence="1 2" key="1">
    <citation type="submission" date="2024-09" db="EMBL/GenBank/DDBJ databases">
        <authorList>
            <person name="Sun Q."/>
            <person name="Mori K."/>
        </authorList>
    </citation>
    <scope>NUCLEOTIDE SEQUENCE [LARGE SCALE GENOMIC DNA]</scope>
    <source>
        <strain evidence="1 2">CCM 8626</strain>
    </source>
</reference>
<dbReference type="InterPro" id="IPR008962">
    <property type="entry name" value="PapD-like_sf"/>
</dbReference>
<evidence type="ECO:0000313" key="1">
    <source>
        <dbReference type="EMBL" id="MFC0226300.1"/>
    </source>
</evidence>
<sequence>MKYLLQLISLNGLLLAISTVWAAIDISPKRIELRGNMPQTITISNNGDRMEYVTIATELLTNPGVPFPEEQRIPLGLIRQPTLYASPFKLTLSPQQQKVITLRPLKSVERETVYRLNVRPLVQLQGTSAEQAAASIAVNLSFSAIIRQRPENEKVLLDVHCDQQGALLTARGNVHVALKAVQTDTTPQGDINIYPGTPQRLQGRKITLPGYGGCHAGQRTENES</sequence>
<organism evidence="1 2">
    <name type="scientific">Serratia aquatilis</name>
    <dbReference type="NCBI Taxonomy" id="1737515"/>
    <lineage>
        <taxon>Bacteria</taxon>
        <taxon>Pseudomonadati</taxon>
        <taxon>Pseudomonadota</taxon>
        <taxon>Gammaproteobacteria</taxon>
        <taxon>Enterobacterales</taxon>
        <taxon>Yersiniaceae</taxon>
        <taxon>Serratia</taxon>
    </lineage>
</organism>
<protein>
    <recommendedName>
        <fullName evidence="3">Molecular chaperone</fullName>
    </recommendedName>
</protein>
<keyword evidence="2" id="KW-1185">Reference proteome</keyword>
<evidence type="ECO:0000313" key="2">
    <source>
        <dbReference type="Proteomes" id="UP001589792"/>
    </source>
</evidence>
<dbReference type="Gene3D" id="2.60.40.10">
    <property type="entry name" value="Immunoglobulins"/>
    <property type="match status" value="1"/>
</dbReference>
<comment type="caution">
    <text evidence="1">The sequence shown here is derived from an EMBL/GenBank/DDBJ whole genome shotgun (WGS) entry which is preliminary data.</text>
</comment>
<dbReference type="Proteomes" id="UP001589792">
    <property type="component" value="Unassembled WGS sequence"/>
</dbReference>
<dbReference type="SUPFAM" id="SSF49354">
    <property type="entry name" value="PapD-like"/>
    <property type="match status" value="1"/>
</dbReference>
<dbReference type="InterPro" id="IPR013783">
    <property type="entry name" value="Ig-like_fold"/>
</dbReference>
<evidence type="ECO:0008006" key="3">
    <source>
        <dbReference type="Google" id="ProtNLM"/>
    </source>
</evidence>
<accession>A0ABV6EBB4</accession>
<dbReference type="RefSeq" id="WP_380673999.1">
    <property type="nucleotide sequence ID" value="NZ_CP173186.1"/>
</dbReference>